<dbReference type="KEGG" id="yel:LC20_00496"/>
<reference evidence="3 4" key="1">
    <citation type="submission" date="2017-11" db="EMBL/GenBank/DDBJ databases">
        <title>The complete genome sequence and comparative genome analysis of Yersinia enterocolitica strain LC20.</title>
        <authorList>
            <person name="Shi G."/>
            <person name="Su M."/>
            <person name="Liang J."/>
            <person name="Gu W."/>
            <person name="Xiao Y."/>
            <person name="Zhang Z."/>
            <person name="Qiu H."/>
            <person name="Duan R."/>
            <person name="Zhang Z."/>
            <person name="Li Y."/>
            <person name="Zhang X."/>
            <person name="Ling Y."/>
            <person name="Song L."/>
            <person name="Chen M."/>
            <person name="Zhao Y."/>
            <person name="Wu J."/>
            <person name="Jing H."/>
            <person name="Xiao J."/>
            <person name="Wang X."/>
        </authorList>
    </citation>
    <scope>NUCLEOTIDE SEQUENCE [LARGE SCALE GENOMIC DNA]</scope>
    <source>
        <strain evidence="3 4">LC20</strain>
    </source>
</reference>
<gene>
    <name evidence="2" type="ORF">LC20_00496</name>
    <name evidence="3" type="ORF">LC20_01753</name>
</gene>
<sequence>MAKTPGKQQASISELGGLPPEFEADTQQQQIVVPDNSEIQPEPKVQNVTPTANEPAETPDMQEKTADNEVAGDHSADDSDEMEVVVVKGQTLRHSGETYTENSRLFLPHSDTSRLIDLGVVADVKALRQQEVRISGPSITVDDGVKIERGG</sequence>
<dbReference type="AlphaFoldDB" id="A0A7U4GEA4"/>
<dbReference type="EMBL" id="CP007448">
    <property type="protein sequence ID" value="AHM71752.1"/>
    <property type="molecule type" value="Genomic_DNA"/>
</dbReference>
<evidence type="ECO:0000313" key="4">
    <source>
        <dbReference type="Proteomes" id="UP000230961"/>
    </source>
</evidence>
<dbReference type="KEGG" id="yel:LC20_01753"/>
<feature type="compositionally biased region" description="Basic and acidic residues" evidence="1">
    <location>
        <begin position="61"/>
        <end position="77"/>
    </location>
</feature>
<organism evidence="3 4">
    <name type="scientific">Yersinia enterocolitica LC20</name>
    <dbReference type="NCBI Taxonomy" id="1443113"/>
    <lineage>
        <taxon>Bacteria</taxon>
        <taxon>Pseudomonadati</taxon>
        <taxon>Pseudomonadota</taxon>
        <taxon>Gammaproteobacteria</taxon>
        <taxon>Enterobacterales</taxon>
        <taxon>Yersiniaceae</taxon>
        <taxon>Yersinia</taxon>
    </lineage>
</organism>
<dbReference type="EMBL" id="CP007448">
    <property type="protein sequence ID" value="AHM73006.1"/>
    <property type="molecule type" value="Genomic_DNA"/>
</dbReference>
<protein>
    <submittedName>
        <fullName evidence="3">Uncharacterized protein</fullName>
    </submittedName>
</protein>
<dbReference type="Proteomes" id="UP000230961">
    <property type="component" value="Chromosome"/>
</dbReference>
<name>A0A7U4GEA4_YEREN</name>
<accession>A0A7U4GEA4</accession>
<feature type="compositionally biased region" description="Polar residues" evidence="1">
    <location>
        <begin position="1"/>
        <end position="12"/>
    </location>
</feature>
<evidence type="ECO:0000313" key="3">
    <source>
        <dbReference type="EMBL" id="AHM73006.1"/>
    </source>
</evidence>
<evidence type="ECO:0000256" key="1">
    <source>
        <dbReference type="SAM" id="MobiDB-lite"/>
    </source>
</evidence>
<feature type="region of interest" description="Disordered" evidence="1">
    <location>
        <begin position="1"/>
        <end position="80"/>
    </location>
</feature>
<evidence type="ECO:0000313" key="2">
    <source>
        <dbReference type="EMBL" id="AHM71752.1"/>
    </source>
</evidence>
<proteinExistence type="predicted"/>